<keyword evidence="4" id="KW-0762">Sugar transport</keyword>
<dbReference type="Gene3D" id="3.40.190.10">
    <property type="entry name" value="Periplasmic binding protein-like II"/>
    <property type="match status" value="2"/>
</dbReference>
<keyword evidence="4" id="KW-0813">Transport</keyword>
<dbReference type="GO" id="GO:0042597">
    <property type="term" value="C:periplasmic space"/>
    <property type="evidence" value="ECO:0007669"/>
    <property type="project" value="UniProtKB-SubCell"/>
</dbReference>
<evidence type="ECO:0000313" key="4">
    <source>
        <dbReference type="EMBL" id="AEV30511.1"/>
    </source>
</evidence>
<dbReference type="eggNOG" id="COG1653">
    <property type="taxonomic scope" value="Bacteria"/>
</dbReference>
<dbReference type="CDD" id="cd13581">
    <property type="entry name" value="PBP2_AlgQ_like_2"/>
    <property type="match status" value="1"/>
</dbReference>
<dbReference type="RefSeq" id="WP_014271350.1">
    <property type="nucleotide sequence ID" value="NC_016633.1"/>
</dbReference>
<dbReference type="EMBL" id="CP003155">
    <property type="protein sequence ID" value="AEV30511.1"/>
    <property type="molecule type" value="Genomic_DNA"/>
</dbReference>
<dbReference type="STRING" id="158190.SpiGrapes_2754"/>
<accession>G8QVY7</accession>
<dbReference type="HOGENOM" id="CLU_021021_2_0_12"/>
<evidence type="ECO:0000256" key="2">
    <source>
        <dbReference type="ARBA" id="ARBA00008520"/>
    </source>
</evidence>
<protein>
    <submittedName>
        <fullName evidence="4">ABC-type sugar transport system, periplasmic component</fullName>
    </submittedName>
</protein>
<reference evidence="4 5" key="1">
    <citation type="submission" date="2011-11" db="EMBL/GenBank/DDBJ databases">
        <title>Complete sequence of Spirochaeta sp. grapes.</title>
        <authorList>
            <consortium name="US DOE Joint Genome Institute"/>
            <person name="Lucas S."/>
            <person name="Han J."/>
            <person name="Lapidus A."/>
            <person name="Cheng J.-F."/>
            <person name="Goodwin L."/>
            <person name="Pitluck S."/>
            <person name="Peters L."/>
            <person name="Ovchinnikova G."/>
            <person name="Munk A.C."/>
            <person name="Detter J.C."/>
            <person name="Han C."/>
            <person name="Tapia R."/>
            <person name="Land M."/>
            <person name="Hauser L."/>
            <person name="Kyrpides N."/>
            <person name="Ivanova N."/>
            <person name="Pagani I."/>
            <person name="Ritalahtilisa K."/>
            <person name="Loeffler F."/>
            <person name="Woyke T."/>
        </authorList>
    </citation>
    <scope>NUCLEOTIDE SEQUENCE [LARGE SCALE GENOMIC DNA]</scope>
    <source>
        <strain evidence="5">ATCC BAA-1885 / DSM 22778 / Grapes</strain>
    </source>
</reference>
<keyword evidence="3" id="KW-0732">Signal</keyword>
<proteinExistence type="inferred from homology"/>
<evidence type="ECO:0000313" key="5">
    <source>
        <dbReference type="Proteomes" id="UP000005632"/>
    </source>
</evidence>
<comment type="similarity">
    <text evidence="2">Belongs to the bacterial solute-binding protein 1 family.</text>
</comment>
<dbReference type="Proteomes" id="UP000005632">
    <property type="component" value="Chromosome"/>
</dbReference>
<dbReference type="AlphaFoldDB" id="G8QVY7"/>
<evidence type="ECO:0000256" key="1">
    <source>
        <dbReference type="ARBA" id="ARBA00004418"/>
    </source>
</evidence>
<dbReference type="InterPro" id="IPR006059">
    <property type="entry name" value="SBP"/>
</dbReference>
<feature type="chain" id="PRO_5003515252" evidence="3">
    <location>
        <begin position="25"/>
        <end position="570"/>
    </location>
</feature>
<organism evidence="4 5">
    <name type="scientific">Sphaerochaeta pleomorpha (strain ATCC BAA-1885 / DSM 22778 / Grapes)</name>
    <dbReference type="NCBI Taxonomy" id="158190"/>
    <lineage>
        <taxon>Bacteria</taxon>
        <taxon>Pseudomonadati</taxon>
        <taxon>Spirochaetota</taxon>
        <taxon>Spirochaetia</taxon>
        <taxon>Spirochaetales</taxon>
        <taxon>Sphaerochaetaceae</taxon>
        <taxon>Sphaerochaeta</taxon>
    </lineage>
</organism>
<comment type="subcellular location">
    <subcellularLocation>
        <location evidence="1">Periplasm</location>
    </subcellularLocation>
</comment>
<dbReference type="PANTHER" id="PTHR43649:SF12">
    <property type="entry name" value="DIACETYLCHITOBIOSE BINDING PROTEIN DASA"/>
    <property type="match status" value="1"/>
</dbReference>
<keyword evidence="5" id="KW-1185">Reference proteome</keyword>
<evidence type="ECO:0000256" key="3">
    <source>
        <dbReference type="SAM" id="SignalP"/>
    </source>
</evidence>
<dbReference type="PANTHER" id="PTHR43649">
    <property type="entry name" value="ARABINOSE-BINDING PROTEIN-RELATED"/>
    <property type="match status" value="1"/>
</dbReference>
<dbReference type="KEGG" id="sgp:SpiGrapes_2754"/>
<dbReference type="Pfam" id="PF01547">
    <property type="entry name" value="SBP_bac_1"/>
    <property type="match status" value="1"/>
</dbReference>
<name>G8QVY7_SPHPG</name>
<dbReference type="SUPFAM" id="SSF53850">
    <property type="entry name" value="Periplasmic binding protein-like II"/>
    <property type="match status" value="1"/>
</dbReference>
<dbReference type="OrthoDB" id="9787283at2"/>
<gene>
    <name evidence="4" type="ordered locus">SpiGrapes_2754</name>
</gene>
<dbReference type="InterPro" id="IPR050490">
    <property type="entry name" value="Bact_solute-bd_prot1"/>
</dbReference>
<sequence>MNRMKKGGVWILCLIVLASASLWAQGKTEAAAGQGTVVVTPVGTYPVVTKPVSLSFLTMQPVYIEDFTTNRFAQYLEDKTGVDIKWETIPRDAVKEKLNIILASGDYPDVFFGLGRQEQGIGASQEMTYGVQEGMFLPLNDLIDTYMPNLSKLLDERPGIRQFLTSPDGNIYSLPDFNECYHCTVSQKVWVYQPWLDALGLKMPTTTDEFYQMLVAFRDKDPNGNGKKDEIPYAGAISGWNNTPETFLLNSFIYSNLVASLDASPSSAIGFYRDGNTIRTMVNTPEYRDSLSYMAKLYREGLIYAASYTQNSDQLTQLVEGPKEPIVGVVAGGYGGMFSIVGGERYQNFRLLAPLKGPSGAQYARFFTQEPVIGNVVISKTCKNPEVVARLVDYLYSDEGTLMSNYGFEGEGWEWAKDGDVGLDGKKAIYKLLKAWNDMDPQNDCFVMLGVRENTSTIRNGEAVNPDVNLYSSEGLEALLYQKSAELYSPYAHPELEIPTLRFLDDEETAFASKKVAYANYVRQSLVKFVTGAWSVDSDWNQYIQGLDKLDLNGILGINQKAYNRQNGSN</sequence>
<feature type="signal peptide" evidence="3">
    <location>
        <begin position="1"/>
        <end position="24"/>
    </location>
</feature>